<dbReference type="Pfam" id="PF00079">
    <property type="entry name" value="Serpin"/>
    <property type="match status" value="3"/>
</dbReference>
<dbReference type="OrthoDB" id="10063692at2759"/>
<dbReference type="InterPro" id="IPR042185">
    <property type="entry name" value="Serpin_sf_2"/>
</dbReference>
<dbReference type="Gene3D" id="3.30.497.10">
    <property type="entry name" value="Antithrombin, subunit I, domain 2"/>
    <property type="match status" value="3"/>
</dbReference>
<accession>A0A8K0JZA4</accession>
<feature type="region of interest" description="Disordered" evidence="4">
    <location>
        <begin position="156"/>
        <end position="180"/>
    </location>
</feature>
<dbReference type="InterPro" id="IPR036186">
    <property type="entry name" value="Serpin_sf"/>
</dbReference>
<evidence type="ECO:0000313" key="6">
    <source>
        <dbReference type="EMBL" id="KAG8224535.1"/>
    </source>
</evidence>
<dbReference type="Gene3D" id="2.30.39.10">
    <property type="entry name" value="Alpha-1-antitrypsin, domain 1"/>
    <property type="match status" value="1"/>
</dbReference>
<dbReference type="InterPro" id="IPR042178">
    <property type="entry name" value="Serpin_sf_1"/>
</dbReference>
<keyword evidence="1" id="KW-0646">Protease inhibitor</keyword>
<reference evidence="6" key="2">
    <citation type="submission" date="2017-10" db="EMBL/GenBank/DDBJ databases">
        <title>Ladona fulva Genome sequencing and assembly.</title>
        <authorList>
            <person name="Murali S."/>
            <person name="Richards S."/>
            <person name="Bandaranaike D."/>
            <person name="Bellair M."/>
            <person name="Blankenburg K."/>
            <person name="Chao H."/>
            <person name="Dinh H."/>
            <person name="Doddapaneni H."/>
            <person name="Dugan-Rocha S."/>
            <person name="Elkadiri S."/>
            <person name="Gnanaolivu R."/>
            <person name="Hernandez B."/>
            <person name="Skinner E."/>
            <person name="Javaid M."/>
            <person name="Lee S."/>
            <person name="Li M."/>
            <person name="Ming W."/>
            <person name="Munidasa M."/>
            <person name="Muniz J."/>
            <person name="Nguyen L."/>
            <person name="Hughes D."/>
            <person name="Osuji N."/>
            <person name="Pu L.-L."/>
            <person name="Puazo M."/>
            <person name="Qu C."/>
            <person name="Quiroz J."/>
            <person name="Raj R."/>
            <person name="Weissenberger G."/>
            <person name="Xin Y."/>
            <person name="Zou X."/>
            <person name="Han Y."/>
            <person name="Worley K."/>
            <person name="Muzny D."/>
            <person name="Gibbs R."/>
        </authorList>
    </citation>
    <scope>NUCLEOTIDE SEQUENCE</scope>
    <source>
        <strain evidence="6">Sampled in the wild</strain>
    </source>
</reference>
<dbReference type="EMBL" id="KZ308199">
    <property type="protein sequence ID" value="KAG8224535.1"/>
    <property type="molecule type" value="Genomic_DNA"/>
</dbReference>
<keyword evidence="7" id="KW-1185">Reference proteome</keyword>
<dbReference type="AlphaFoldDB" id="A0A8K0JZA4"/>
<reference evidence="6" key="1">
    <citation type="submission" date="2013-04" db="EMBL/GenBank/DDBJ databases">
        <authorList>
            <person name="Qu J."/>
            <person name="Murali S.C."/>
            <person name="Bandaranaike D."/>
            <person name="Bellair M."/>
            <person name="Blankenburg K."/>
            <person name="Chao H."/>
            <person name="Dinh H."/>
            <person name="Doddapaneni H."/>
            <person name="Downs B."/>
            <person name="Dugan-Rocha S."/>
            <person name="Elkadiri S."/>
            <person name="Gnanaolivu R.D."/>
            <person name="Hernandez B."/>
            <person name="Javaid M."/>
            <person name="Jayaseelan J.C."/>
            <person name="Lee S."/>
            <person name="Li M."/>
            <person name="Ming W."/>
            <person name="Munidasa M."/>
            <person name="Muniz J."/>
            <person name="Nguyen L."/>
            <person name="Ongeri F."/>
            <person name="Osuji N."/>
            <person name="Pu L.-L."/>
            <person name="Puazo M."/>
            <person name="Qu C."/>
            <person name="Quiroz J."/>
            <person name="Raj R."/>
            <person name="Weissenberger G."/>
            <person name="Xin Y."/>
            <person name="Zou X."/>
            <person name="Han Y."/>
            <person name="Richards S."/>
            <person name="Worley K."/>
            <person name="Muzny D."/>
            <person name="Gibbs R."/>
        </authorList>
    </citation>
    <scope>NUCLEOTIDE SEQUENCE</scope>
    <source>
        <strain evidence="6">Sampled in the wild</strain>
    </source>
</reference>
<sequence length="677" mass="77253">EHQDEDNLVFSPFGYSTIFAILEEGSGGETEQELQKVLKLSKENTRSTFTDILTSLKERYTINLPQLKTWFYVYKNFSVNEEYKKILLENYLTVVKNVFPHEYEQLEYDKVNENSSTVKPTSVMTEQEGNSPHKEKLAIEEAEKEYEAIKLVTGDNKEGEQINEKEKPTEVEKEEETNVGEKKYTEGDASIKEVNYVVNLKEKLQNEGELEFDARKILPVRRSSEGTSDVVIILACILTTVTTKPRFSRETHEQNAVGYSTKVISSALLKEHQDEDNLVFSPFGYSTIFAILEEGSGGETEQELQKVLKLSKENTRSTFTDILTSLKERYTINLPQLKTWFYVYKNFSVNEEYKKILLENYLTVVKNVFPHEYEQLEYDKVNENSSTVKPTSVMTEQEGNSPHKEKLAIEEAEKEYEAIKLVTGDNKEGEQINEKEKPTEVEKEEETNVGEKKYTEGDASIKEVNYVVNLKEKLQNEGELEFDARKILPVRRSSEGTSDVDIHSMIIFNGLYFEGKWAAPFHDEVTLKDFHVNENVTMQIETVTSKGLFKMADIPKLNSTALLLPFQSGRYSFLIILPWECNGLDNLVSKIDATTLGEVYGNLQEIEAEIEIPVIAMESTTKPEPAMCKTFLFLSTMGAMFCSSRESNVGTVLHGNSTANKMLRQTPLDKTETSVEQ</sequence>
<feature type="non-terminal residue" evidence="6">
    <location>
        <position position="677"/>
    </location>
</feature>
<feature type="compositionally biased region" description="Basic and acidic residues" evidence="4">
    <location>
        <begin position="156"/>
        <end position="171"/>
    </location>
</feature>
<evidence type="ECO:0000313" key="7">
    <source>
        <dbReference type="Proteomes" id="UP000792457"/>
    </source>
</evidence>
<feature type="domain" description="Serpin" evidence="5">
    <location>
        <begin position="264"/>
        <end position="667"/>
    </location>
</feature>
<protein>
    <recommendedName>
        <fullName evidence="5">Serpin domain-containing protein</fullName>
    </recommendedName>
</protein>
<evidence type="ECO:0000256" key="4">
    <source>
        <dbReference type="SAM" id="MobiDB-lite"/>
    </source>
</evidence>
<dbReference type="InterPro" id="IPR023796">
    <property type="entry name" value="Serpin_dom"/>
</dbReference>
<comment type="similarity">
    <text evidence="3">Belongs to the serpin family.</text>
</comment>
<evidence type="ECO:0000259" key="5">
    <source>
        <dbReference type="SMART" id="SM00093"/>
    </source>
</evidence>
<dbReference type="PANTHER" id="PTHR11461:SF292">
    <property type="entry name" value="SERPIN 100A"/>
    <property type="match status" value="1"/>
</dbReference>
<dbReference type="PANTHER" id="PTHR11461">
    <property type="entry name" value="SERINE PROTEASE INHIBITOR, SERPIN"/>
    <property type="match status" value="1"/>
</dbReference>
<feature type="compositionally biased region" description="Basic and acidic residues" evidence="4">
    <location>
        <begin position="426"/>
        <end position="441"/>
    </location>
</feature>
<dbReference type="GO" id="GO:0004867">
    <property type="term" value="F:serine-type endopeptidase inhibitor activity"/>
    <property type="evidence" value="ECO:0007669"/>
    <property type="project" value="UniProtKB-KW"/>
</dbReference>
<keyword evidence="2" id="KW-0722">Serine protease inhibitor</keyword>
<name>A0A8K0JZA4_LADFU</name>
<dbReference type="SMART" id="SM00093">
    <property type="entry name" value="SERPIN"/>
    <property type="match status" value="1"/>
</dbReference>
<proteinExistence type="inferred from homology"/>
<organism evidence="6 7">
    <name type="scientific">Ladona fulva</name>
    <name type="common">Scarce chaser dragonfly</name>
    <name type="synonym">Libellula fulva</name>
    <dbReference type="NCBI Taxonomy" id="123851"/>
    <lineage>
        <taxon>Eukaryota</taxon>
        <taxon>Metazoa</taxon>
        <taxon>Ecdysozoa</taxon>
        <taxon>Arthropoda</taxon>
        <taxon>Hexapoda</taxon>
        <taxon>Insecta</taxon>
        <taxon>Pterygota</taxon>
        <taxon>Palaeoptera</taxon>
        <taxon>Odonata</taxon>
        <taxon>Epiprocta</taxon>
        <taxon>Anisoptera</taxon>
        <taxon>Libelluloidea</taxon>
        <taxon>Libellulidae</taxon>
        <taxon>Ladona</taxon>
    </lineage>
</organism>
<evidence type="ECO:0000256" key="3">
    <source>
        <dbReference type="RuleBase" id="RU000411"/>
    </source>
</evidence>
<comment type="caution">
    <text evidence="6">The sequence shown here is derived from an EMBL/GenBank/DDBJ whole genome shotgun (WGS) entry which is preliminary data.</text>
</comment>
<evidence type="ECO:0000256" key="2">
    <source>
        <dbReference type="ARBA" id="ARBA00022900"/>
    </source>
</evidence>
<dbReference type="InterPro" id="IPR000215">
    <property type="entry name" value="Serpin_fam"/>
</dbReference>
<evidence type="ECO:0000256" key="1">
    <source>
        <dbReference type="ARBA" id="ARBA00022690"/>
    </source>
</evidence>
<dbReference type="SUPFAM" id="SSF56574">
    <property type="entry name" value="Serpins"/>
    <property type="match status" value="2"/>
</dbReference>
<feature type="region of interest" description="Disordered" evidence="4">
    <location>
        <begin position="426"/>
        <end position="450"/>
    </location>
</feature>
<dbReference type="GO" id="GO:0005615">
    <property type="term" value="C:extracellular space"/>
    <property type="evidence" value="ECO:0007669"/>
    <property type="project" value="InterPro"/>
</dbReference>
<dbReference type="Proteomes" id="UP000792457">
    <property type="component" value="Unassembled WGS sequence"/>
</dbReference>
<gene>
    <name evidence="6" type="ORF">J437_LFUL004226</name>
</gene>